<dbReference type="PROSITE" id="PS00670">
    <property type="entry name" value="D_2_HYDROXYACID_DH_2"/>
    <property type="match status" value="1"/>
</dbReference>
<dbReference type="PROSITE" id="PS51671">
    <property type="entry name" value="ACT"/>
    <property type="match status" value="1"/>
</dbReference>
<gene>
    <name evidence="10" type="ORF">SeMB42_g01897</name>
</gene>
<dbReference type="PANTHER" id="PTHR43761:SF1">
    <property type="entry name" value="D-ISOMER SPECIFIC 2-HYDROXYACID DEHYDROGENASE CATALYTIC DOMAIN-CONTAINING PROTEIN-RELATED"/>
    <property type="match status" value="1"/>
</dbReference>
<dbReference type="PROSITE" id="PS00671">
    <property type="entry name" value="D_2_HYDROXYACID_DH_3"/>
    <property type="match status" value="1"/>
</dbReference>
<feature type="region of interest" description="Disordered" evidence="8">
    <location>
        <begin position="1"/>
        <end position="53"/>
    </location>
</feature>
<name>A0A507DIU3_9FUNG</name>
<evidence type="ECO:0000259" key="9">
    <source>
        <dbReference type="PROSITE" id="PS51671"/>
    </source>
</evidence>
<feature type="compositionally biased region" description="Polar residues" evidence="8">
    <location>
        <begin position="30"/>
        <end position="51"/>
    </location>
</feature>
<comment type="caution">
    <text evidence="10">The sequence shown here is derived from an EMBL/GenBank/DDBJ whole genome shotgun (WGS) entry which is preliminary data.</text>
</comment>
<evidence type="ECO:0000256" key="6">
    <source>
        <dbReference type="ARBA" id="ARBA00048731"/>
    </source>
</evidence>
<dbReference type="InterPro" id="IPR029753">
    <property type="entry name" value="D-isomer_DH_CS"/>
</dbReference>
<evidence type="ECO:0000313" key="11">
    <source>
        <dbReference type="Proteomes" id="UP000317494"/>
    </source>
</evidence>
<comment type="catalytic activity">
    <reaction evidence="6">
        <text>(2R)-3-phosphoglycerate + NAD(+) = 3-phosphooxypyruvate + NADH + H(+)</text>
        <dbReference type="Rhea" id="RHEA:12641"/>
        <dbReference type="ChEBI" id="CHEBI:15378"/>
        <dbReference type="ChEBI" id="CHEBI:18110"/>
        <dbReference type="ChEBI" id="CHEBI:57540"/>
        <dbReference type="ChEBI" id="CHEBI:57945"/>
        <dbReference type="ChEBI" id="CHEBI:58272"/>
        <dbReference type="EC" id="1.1.1.95"/>
    </reaction>
</comment>
<evidence type="ECO:0000256" key="8">
    <source>
        <dbReference type="SAM" id="MobiDB-lite"/>
    </source>
</evidence>
<dbReference type="Pfam" id="PF02826">
    <property type="entry name" value="2-Hacid_dh_C"/>
    <property type="match status" value="1"/>
</dbReference>
<evidence type="ECO:0000256" key="3">
    <source>
        <dbReference type="ARBA" id="ARBA00013143"/>
    </source>
</evidence>
<dbReference type="STRING" id="286115.A0A507DIU3"/>
<accession>A0A507DIU3</accession>
<dbReference type="FunFam" id="3.40.50.720:FF:000041">
    <property type="entry name" value="D-3-phosphoglycerate dehydrogenase"/>
    <property type="match status" value="1"/>
</dbReference>
<dbReference type="PANTHER" id="PTHR43761">
    <property type="entry name" value="D-ISOMER SPECIFIC 2-HYDROXYACID DEHYDROGENASE FAMILY PROTEIN (AFU_ORTHOLOGUE AFUA_1G13630)"/>
    <property type="match status" value="1"/>
</dbReference>
<dbReference type="GO" id="GO:0051287">
    <property type="term" value="F:NAD binding"/>
    <property type="evidence" value="ECO:0007669"/>
    <property type="project" value="InterPro"/>
</dbReference>
<evidence type="ECO:0000313" key="10">
    <source>
        <dbReference type="EMBL" id="TPX51513.1"/>
    </source>
</evidence>
<dbReference type="VEuPathDB" id="FungiDB:SeMB42_g01897"/>
<evidence type="ECO:0000256" key="1">
    <source>
        <dbReference type="ARBA" id="ARBA00005216"/>
    </source>
</evidence>
<dbReference type="InterPro" id="IPR036291">
    <property type="entry name" value="NAD(P)-bd_dom_sf"/>
</dbReference>
<dbReference type="SUPFAM" id="SSF51735">
    <property type="entry name" value="NAD(P)-binding Rossmann-fold domains"/>
    <property type="match status" value="1"/>
</dbReference>
<dbReference type="Proteomes" id="UP000317494">
    <property type="component" value="Unassembled WGS sequence"/>
</dbReference>
<dbReference type="PROSITE" id="PS00065">
    <property type="entry name" value="D_2_HYDROXYACID_DH_1"/>
    <property type="match status" value="1"/>
</dbReference>
<dbReference type="AlphaFoldDB" id="A0A507DIU3"/>
<dbReference type="GO" id="GO:0006564">
    <property type="term" value="P:L-serine biosynthetic process"/>
    <property type="evidence" value="ECO:0007669"/>
    <property type="project" value="UniProtKB-ARBA"/>
</dbReference>
<evidence type="ECO:0000256" key="5">
    <source>
        <dbReference type="ARBA" id="ARBA00023027"/>
    </source>
</evidence>
<dbReference type="SUPFAM" id="SSF55021">
    <property type="entry name" value="ACT-like"/>
    <property type="match status" value="1"/>
</dbReference>
<dbReference type="InterPro" id="IPR045865">
    <property type="entry name" value="ACT-like_dom_sf"/>
</dbReference>
<reference evidence="10 11" key="1">
    <citation type="journal article" date="2019" name="Sci. Rep.">
        <title>Comparative genomics of chytrid fungi reveal insights into the obligate biotrophic and pathogenic lifestyle of Synchytrium endobioticum.</title>
        <authorList>
            <person name="van de Vossenberg B.T.L.H."/>
            <person name="Warris S."/>
            <person name="Nguyen H.D.T."/>
            <person name="van Gent-Pelzer M.P.E."/>
            <person name="Joly D.L."/>
            <person name="van de Geest H.C."/>
            <person name="Bonants P.J.M."/>
            <person name="Smith D.S."/>
            <person name="Levesque C.A."/>
            <person name="van der Lee T.A.J."/>
        </authorList>
    </citation>
    <scope>NUCLEOTIDE SEQUENCE [LARGE SCALE GENOMIC DNA]</scope>
    <source>
        <strain evidence="10 11">MB42</strain>
    </source>
</reference>
<dbReference type="GO" id="GO:0004617">
    <property type="term" value="F:phosphoglycerate dehydrogenase activity"/>
    <property type="evidence" value="ECO:0007669"/>
    <property type="project" value="UniProtKB-EC"/>
</dbReference>
<proteinExistence type="inferred from homology"/>
<dbReference type="InterPro" id="IPR029752">
    <property type="entry name" value="D-isomer_DH_CS1"/>
</dbReference>
<dbReference type="Gene3D" id="3.40.50.720">
    <property type="entry name" value="NAD(P)-binding Rossmann-like Domain"/>
    <property type="match status" value="2"/>
</dbReference>
<dbReference type="EC" id="1.1.1.95" evidence="3"/>
<evidence type="ECO:0000256" key="7">
    <source>
        <dbReference type="RuleBase" id="RU003719"/>
    </source>
</evidence>
<feature type="domain" description="ACT" evidence="9">
    <location>
        <begin position="416"/>
        <end position="487"/>
    </location>
</feature>
<evidence type="ECO:0000256" key="2">
    <source>
        <dbReference type="ARBA" id="ARBA00005854"/>
    </source>
</evidence>
<dbReference type="GO" id="GO:0047545">
    <property type="term" value="F:(S)-2-hydroxyglutarate dehydrogenase activity"/>
    <property type="evidence" value="ECO:0007669"/>
    <property type="project" value="UniProtKB-ARBA"/>
</dbReference>
<dbReference type="InterPro" id="IPR006139">
    <property type="entry name" value="D-isomer_2_OHA_DH_cat_dom"/>
</dbReference>
<sequence>MPRPIQHANPQARSWNPSMTQPVAIPMPARNNNHANGYSGASTPTSPTAGNSFGVAHSLSKSFGSPAQFSRTPAKVLRPFATTDFKILLLENVNQTAIDLLKEQGYQVEVHTKSLQLDVLKEKISDVHVIGIRSKTNLTPDILKGAKKLRVIGCFCIGTNQVDLEYAAQAGIAVFNSPFSNSRSVAEMVIAEIITLARQLGDRNKELHKGIWNKVSTNCYEIRGKTLGIVGYGHIGSQLSVLADSFGMSVIFFDVLQVMPLGTARPQDSLETVLKQADFVTLHVPQTPETFNMISEPQLAMMKKGAYLINASRGTVVDIEALAAALKSGHLGGAAVDVYPSEPFANGKDFETELQGCPNTILTPHIGGSTEEAQSAIGVEVATALIRYVNNGTSLGAVNFPEIDLRAPLADSKTVRVINCHQNVPGVLRQITKILSEFNIEKQMSDAKGAIAYFMADITADLTHDEMQKLYNDINQIPESIWVRIVY</sequence>
<dbReference type="SUPFAM" id="SSF52283">
    <property type="entry name" value="Formate/glycerate dehydrogenase catalytic domain-like"/>
    <property type="match status" value="1"/>
</dbReference>
<organism evidence="10 11">
    <name type="scientific">Synchytrium endobioticum</name>
    <dbReference type="NCBI Taxonomy" id="286115"/>
    <lineage>
        <taxon>Eukaryota</taxon>
        <taxon>Fungi</taxon>
        <taxon>Fungi incertae sedis</taxon>
        <taxon>Chytridiomycota</taxon>
        <taxon>Chytridiomycota incertae sedis</taxon>
        <taxon>Chytridiomycetes</taxon>
        <taxon>Synchytriales</taxon>
        <taxon>Synchytriaceae</taxon>
        <taxon>Synchytrium</taxon>
    </lineage>
</organism>
<dbReference type="EMBL" id="QEAN01000053">
    <property type="protein sequence ID" value="TPX51513.1"/>
    <property type="molecule type" value="Genomic_DNA"/>
</dbReference>
<comment type="pathway">
    <text evidence="1">Amino-acid biosynthesis; L-serine biosynthesis; L-serine from 3-phospho-D-glycerate: step 1/3.</text>
</comment>
<comment type="similarity">
    <text evidence="2 7">Belongs to the D-isomer specific 2-hydroxyacid dehydrogenase family.</text>
</comment>
<dbReference type="InterPro" id="IPR050418">
    <property type="entry name" value="D-iso_2-hydroxyacid_DH_PdxB"/>
</dbReference>
<dbReference type="Gene3D" id="3.30.70.260">
    <property type="match status" value="1"/>
</dbReference>
<keyword evidence="11" id="KW-1185">Reference proteome</keyword>
<dbReference type="InterPro" id="IPR002912">
    <property type="entry name" value="ACT_dom"/>
</dbReference>
<dbReference type="Pfam" id="PF00389">
    <property type="entry name" value="2-Hacid_dh"/>
    <property type="match status" value="1"/>
</dbReference>
<dbReference type="InterPro" id="IPR006140">
    <property type="entry name" value="D-isomer_DH_NAD-bd"/>
</dbReference>
<dbReference type="UniPathway" id="UPA00135">
    <property type="reaction ID" value="UER00196"/>
</dbReference>
<keyword evidence="4 7" id="KW-0560">Oxidoreductase</keyword>
<protein>
    <recommendedName>
        <fullName evidence="3">phosphoglycerate dehydrogenase</fullName>
        <ecNumber evidence="3">1.1.1.95</ecNumber>
    </recommendedName>
</protein>
<dbReference type="CDD" id="cd12176">
    <property type="entry name" value="PGDH_3"/>
    <property type="match status" value="1"/>
</dbReference>
<evidence type="ECO:0000256" key="4">
    <source>
        <dbReference type="ARBA" id="ARBA00023002"/>
    </source>
</evidence>
<keyword evidence="5" id="KW-0520">NAD</keyword>
<feature type="compositionally biased region" description="Polar residues" evidence="8">
    <location>
        <begin position="8"/>
        <end position="21"/>
    </location>
</feature>
<dbReference type="NCBIfam" id="NF008759">
    <property type="entry name" value="PRK11790.1"/>
    <property type="match status" value="1"/>
</dbReference>